<evidence type="ECO:0000313" key="3">
    <source>
        <dbReference type="Proteomes" id="UP001165383"/>
    </source>
</evidence>
<dbReference type="Pfam" id="PF01042">
    <property type="entry name" value="Ribonuc_L-PSP"/>
    <property type="match status" value="1"/>
</dbReference>
<organism evidence="2 3">
    <name type="scientific">Sphingomonas brevis</name>
    <dbReference type="NCBI Taxonomy" id="2908206"/>
    <lineage>
        <taxon>Bacteria</taxon>
        <taxon>Pseudomonadati</taxon>
        <taxon>Pseudomonadota</taxon>
        <taxon>Alphaproteobacteria</taxon>
        <taxon>Sphingomonadales</taxon>
        <taxon>Sphingomonadaceae</taxon>
        <taxon>Sphingomonas</taxon>
    </lineage>
</organism>
<gene>
    <name evidence="2" type="ORF">LZ518_12245</name>
</gene>
<sequence length="129" mass="13798">MKRHNPFPVLKSYEAIYAHGVEVPPAARTIHVSGQVGVGSDGRLAEGGFQAQCLQAIANIEAVLNSARMTLDNVVKVTVFLTQREDLSLLRDVRANHLAVAPAVTVIIVAGLHDPDWLVEIEAVAAAEP</sequence>
<name>A0ABT0SC21_9SPHN</name>
<dbReference type="Gene3D" id="3.30.1330.40">
    <property type="entry name" value="RutC-like"/>
    <property type="match status" value="1"/>
</dbReference>
<dbReference type="PANTHER" id="PTHR11803:SF58">
    <property type="entry name" value="PROTEIN HMF1-RELATED"/>
    <property type="match status" value="1"/>
</dbReference>
<keyword evidence="3" id="KW-1185">Reference proteome</keyword>
<dbReference type="PANTHER" id="PTHR11803">
    <property type="entry name" value="2-IMINOBUTANOATE/2-IMINOPROPANOATE DEAMINASE RIDA"/>
    <property type="match status" value="1"/>
</dbReference>
<comment type="similarity">
    <text evidence="1">Belongs to the RutC family.</text>
</comment>
<reference evidence="2" key="1">
    <citation type="submission" date="2022-05" db="EMBL/GenBank/DDBJ databases">
        <authorList>
            <person name="Jo J.-H."/>
            <person name="Im W.-T."/>
        </authorList>
    </citation>
    <scope>NUCLEOTIDE SEQUENCE</scope>
    <source>
        <strain evidence="2">RB56-2</strain>
    </source>
</reference>
<dbReference type="Proteomes" id="UP001165383">
    <property type="component" value="Unassembled WGS sequence"/>
</dbReference>
<dbReference type="EMBL" id="JAMGBB010000001">
    <property type="protein sequence ID" value="MCL6741898.1"/>
    <property type="molecule type" value="Genomic_DNA"/>
</dbReference>
<protein>
    <submittedName>
        <fullName evidence="2">RidA family protein</fullName>
    </submittedName>
</protein>
<dbReference type="InterPro" id="IPR035959">
    <property type="entry name" value="RutC-like_sf"/>
</dbReference>
<dbReference type="InterPro" id="IPR006175">
    <property type="entry name" value="YjgF/YER057c/UK114"/>
</dbReference>
<evidence type="ECO:0000256" key="1">
    <source>
        <dbReference type="ARBA" id="ARBA00010552"/>
    </source>
</evidence>
<dbReference type="SUPFAM" id="SSF55298">
    <property type="entry name" value="YjgF-like"/>
    <property type="match status" value="1"/>
</dbReference>
<dbReference type="CDD" id="cd00448">
    <property type="entry name" value="YjgF_YER057c_UK114_family"/>
    <property type="match status" value="1"/>
</dbReference>
<proteinExistence type="inferred from homology"/>
<evidence type="ECO:0000313" key="2">
    <source>
        <dbReference type="EMBL" id="MCL6741898.1"/>
    </source>
</evidence>
<dbReference type="RefSeq" id="WP_249916258.1">
    <property type="nucleotide sequence ID" value="NZ_JAMGBB010000001.1"/>
</dbReference>
<comment type="caution">
    <text evidence="2">The sequence shown here is derived from an EMBL/GenBank/DDBJ whole genome shotgun (WGS) entry which is preliminary data.</text>
</comment>
<accession>A0ABT0SC21</accession>